<dbReference type="PANTHER" id="PTHR46792">
    <property type="entry name" value="COILED-COIL DOMAIN-CONTAINING PROTEIN 80"/>
    <property type="match status" value="1"/>
</dbReference>
<feature type="domain" description="DUF4174" evidence="10">
    <location>
        <begin position="611"/>
        <end position="745"/>
    </location>
</feature>
<dbReference type="GO" id="GO:0030198">
    <property type="term" value="P:extracellular matrix organization"/>
    <property type="evidence" value="ECO:0007669"/>
    <property type="project" value="TreeGrafter"/>
</dbReference>
<evidence type="ECO:0000256" key="5">
    <source>
        <dbReference type="ARBA" id="ARBA00038037"/>
    </source>
</evidence>
<reference evidence="12" key="3">
    <citation type="journal article" date="2014" name="Nature">
        <title>Elephant shark genome provides unique insights into gnathostome evolution.</title>
        <authorList>
            <consortium name="International Elephant Shark Genome Sequencing Consortium"/>
            <person name="Venkatesh B."/>
            <person name="Lee A.P."/>
            <person name="Ravi V."/>
            <person name="Maurya A.K."/>
            <person name="Lian M.M."/>
            <person name="Swann J.B."/>
            <person name="Ohta Y."/>
            <person name="Flajnik M.F."/>
            <person name="Sutoh Y."/>
            <person name="Kasahara M."/>
            <person name="Hoon S."/>
            <person name="Gangu V."/>
            <person name="Roy S.W."/>
            <person name="Irimia M."/>
            <person name="Korzh V."/>
            <person name="Kondrychyn I."/>
            <person name="Lim Z.W."/>
            <person name="Tay B.H."/>
            <person name="Tohari S."/>
            <person name="Kong K.W."/>
            <person name="Ho S."/>
            <person name="Lorente-Galdos B."/>
            <person name="Quilez J."/>
            <person name="Marques-Bonet T."/>
            <person name="Raney B.J."/>
            <person name="Ingham P.W."/>
            <person name="Tay A."/>
            <person name="Hillier L.W."/>
            <person name="Minx P."/>
            <person name="Boehm T."/>
            <person name="Wilson R.K."/>
            <person name="Brenner S."/>
            <person name="Warren W.C."/>
        </authorList>
    </citation>
    <scope>NUCLEOTIDE SEQUENCE [LARGE SCALE GENOMIC DNA]</scope>
</reference>
<feature type="region of interest" description="Disordered" evidence="8">
    <location>
        <begin position="264"/>
        <end position="305"/>
    </location>
</feature>
<dbReference type="AlphaFoldDB" id="A0A4W3IM86"/>
<dbReference type="Proteomes" id="UP000314986">
    <property type="component" value="Unassembled WGS sequence"/>
</dbReference>
<keyword evidence="12" id="KW-1185">Reference proteome</keyword>
<evidence type="ECO:0000256" key="3">
    <source>
        <dbReference type="ARBA" id="ARBA00022530"/>
    </source>
</evidence>
<feature type="region of interest" description="Disordered" evidence="8">
    <location>
        <begin position="25"/>
        <end position="92"/>
    </location>
</feature>
<dbReference type="GO" id="GO:0010811">
    <property type="term" value="P:positive regulation of cell-substrate adhesion"/>
    <property type="evidence" value="ECO:0007669"/>
    <property type="project" value="TreeGrafter"/>
</dbReference>
<feature type="compositionally biased region" description="Basic and acidic residues" evidence="8">
    <location>
        <begin position="294"/>
        <end position="304"/>
    </location>
</feature>
<dbReference type="InParanoid" id="A0A4W3IM86"/>
<evidence type="ECO:0000259" key="10">
    <source>
        <dbReference type="Pfam" id="PF13778"/>
    </source>
</evidence>
<keyword evidence="4 9" id="KW-0732">Signal</keyword>
<feature type="compositionally biased region" description="Basic residues" evidence="8">
    <location>
        <begin position="534"/>
        <end position="576"/>
    </location>
</feature>
<feature type="signal peptide" evidence="9">
    <location>
        <begin position="1"/>
        <end position="21"/>
    </location>
</feature>
<feature type="compositionally biased region" description="Basic residues" evidence="8">
    <location>
        <begin position="485"/>
        <end position="496"/>
    </location>
</feature>
<evidence type="ECO:0000256" key="4">
    <source>
        <dbReference type="ARBA" id="ARBA00022729"/>
    </source>
</evidence>
<evidence type="ECO:0000256" key="2">
    <source>
        <dbReference type="ARBA" id="ARBA00022525"/>
    </source>
</evidence>
<dbReference type="PANTHER" id="PTHR46792:SF2">
    <property type="entry name" value="COILED-COIL DOMAIN-CONTAINING PROTEIN 80"/>
    <property type="match status" value="1"/>
</dbReference>
<evidence type="ECO:0000256" key="6">
    <source>
        <dbReference type="ARBA" id="ARBA00038549"/>
    </source>
</evidence>
<evidence type="ECO:0000256" key="1">
    <source>
        <dbReference type="ARBA" id="ARBA00004498"/>
    </source>
</evidence>
<dbReference type="STRING" id="7868.ENSCMIP00000027648"/>
<feature type="chain" id="PRO_5021386366" description="Coiled-coil domain-containing protein 80" evidence="9">
    <location>
        <begin position="22"/>
        <end position="934"/>
    </location>
</feature>
<dbReference type="GO" id="GO:0005604">
    <property type="term" value="C:basement membrane"/>
    <property type="evidence" value="ECO:0007669"/>
    <property type="project" value="TreeGrafter"/>
</dbReference>
<keyword evidence="3" id="KW-0272">Extracellular matrix</keyword>
<reference evidence="12" key="1">
    <citation type="journal article" date="2006" name="Science">
        <title>Ancient noncoding elements conserved in the human genome.</title>
        <authorList>
            <person name="Venkatesh B."/>
            <person name="Kirkness E.F."/>
            <person name="Loh Y.H."/>
            <person name="Halpern A.L."/>
            <person name="Lee A.P."/>
            <person name="Johnson J."/>
            <person name="Dandona N."/>
            <person name="Viswanathan L.D."/>
            <person name="Tay A."/>
            <person name="Venter J.C."/>
            <person name="Strausberg R.L."/>
            <person name="Brenner S."/>
        </authorList>
    </citation>
    <scope>NUCLEOTIDE SEQUENCE [LARGE SCALE GENOMIC DNA]</scope>
</reference>
<evidence type="ECO:0000313" key="12">
    <source>
        <dbReference type="Proteomes" id="UP000314986"/>
    </source>
</evidence>
<feature type="compositionally biased region" description="Basic and acidic residues" evidence="8">
    <location>
        <begin position="462"/>
        <end position="480"/>
    </location>
</feature>
<evidence type="ECO:0000313" key="11">
    <source>
        <dbReference type="Ensembl" id="ENSCMIP00000027648.1"/>
    </source>
</evidence>
<feature type="compositionally biased region" description="Gly residues" evidence="8">
    <location>
        <begin position="32"/>
        <end position="45"/>
    </location>
</feature>
<proteinExistence type="inferred from homology"/>
<comment type="similarity">
    <text evidence="5">Belongs to the CCDC80 family.</text>
</comment>
<evidence type="ECO:0000256" key="7">
    <source>
        <dbReference type="ARBA" id="ARBA00039956"/>
    </source>
</evidence>
<reference evidence="11" key="5">
    <citation type="submission" date="2025-09" db="UniProtKB">
        <authorList>
            <consortium name="Ensembl"/>
        </authorList>
    </citation>
    <scope>IDENTIFICATION</scope>
</reference>
<dbReference type="Ensembl" id="ENSCMIT00000028088.1">
    <property type="protein sequence ID" value="ENSCMIP00000027648.1"/>
    <property type="gene ID" value="ENSCMIG00000012040.1"/>
</dbReference>
<sequence>MRGSPLLPMVWLLWLWLLCAPGSPSAPRSPGRGAGGRAGGGGAGGAVRLPGGSLLRARRPGRTWAAGGPRSGRGSVQRDDGRSHPWKVRRVPGRAAAAARSRAARFQATATPGVLAGLAGRQRVWVISAPGPADGYYRLMLSLLKDDVYCELAERHVSQILLFHREGQAAGKVRKITSEGKILEEALPGSAIPKLMDYLKLERGKFGMVLLRKNLQVEEHYPYPVRLEAMYEVIDQGAIRKLERMRQTGFVQRCKRAGLEGQVVGAAQGKRKKGGEEEDPKPVPTSPSAHQVTRQKETRQERGPVRKKKLLVRKPFRTLGMPHGSSRLESTTVMSTVTTTSPPPAPSTTVAVPTATVPTATVPTTTVPATIGSERHVDTSFTRSHTTLSHPIPEFHRPPIVIETQTRSTGDPRRDKHQVAATTDWNRLIPSKSTKAVGLSPSSPAPETTVTPVYYTKVQTGKYKDNRTDRKEGDYKRKDPQVSPSRRKPTKVKPPKTKPTNNKILTNEYEDRYDLKKTAANIGGEVEVGQVPPRKVKKQGKVDKRPKKPKPEKTKKKLKIQKPKKKPKPVKKRKALKATSPNTKKKTNKKQELKKFRKTPAPVAATPLESFLDNFENRRRLLLMTSPNEKNNMYVQQRDEFLESVCEMALRKISIITIFGSLMNSTMKIDHFQLDNEKPMKVIGDNELLDQNLITELRKEYGMTNNDFFMVLADFDMKTKQYYEVPIAMKAVFDFIDTFTTRITEMEKQKKEGLICKKEDKPRSLEHFLSRFRWRRRLFIISTPSDEEWAYQDQLLALGIQACQLGLRHLAVLKLVGVGNDVGGVLELYPINGTSSVDREELSTSLVMDIRNYFQVTAEYFAMLLVGKDGNVKSWYPTPMWNMAIVYDLVDSMQLRRQEMAIQQSLGVRCPEHEYGYGYQHGYYQQGYHGGYHY</sequence>
<comment type="subcellular location">
    <subcellularLocation>
        <location evidence="1">Secreted</location>
        <location evidence="1">Extracellular space</location>
        <location evidence="1">Extracellular matrix</location>
    </subcellularLocation>
</comment>
<evidence type="ECO:0000256" key="9">
    <source>
        <dbReference type="SAM" id="SignalP"/>
    </source>
</evidence>
<reference evidence="11" key="4">
    <citation type="submission" date="2025-08" db="UniProtKB">
        <authorList>
            <consortium name="Ensembl"/>
        </authorList>
    </citation>
    <scope>IDENTIFICATION</scope>
</reference>
<feature type="region of interest" description="Disordered" evidence="8">
    <location>
        <begin position="432"/>
        <end position="509"/>
    </location>
</feature>
<evidence type="ECO:0000256" key="8">
    <source>
        <dbReference type="SAM" id="MobiDB-lite"/>
    </source>
</evidence>
<dbReference type="GeneTree" id="ENSGT00940000164470"/>
<comment type="subunit">
    <text evidence="6">Binds to various extracellular matrix proteins.</text>
</comment>
<dbReference type="InterPro" id="IPR025232">
    <property type="entry name" value="DUF4174"/>
</dbReference>
<accession>A0A4W3IM86</accession>
<feature type="compositionally biased region" description="Polar residues" evidence="8">
    <location>
        <begin position="440"/>
        <end position="451"/>
    </location>
</feature>
<dbReference type="OMA" id="DMRVKQY"/>
<feature type="domain" description="DUF4174" evidence="10">
    <location>
        <begin position="115"/>
        <end position="243"/>
    </location>
</feature>
<organism evidence="11 12">
    <name type="scientific">Callorhinchus milii</name>
    <name type="common">Ghost shark</name>
    <dbReference type="NCBI Taxonomy" id="7868"/>
    <lineage>
        <taxon>Eukaryota</taxon>
        <taxon>Metazoa</taxon>
        <taxon>Chordata</taxon>
        <taxon>Craniata</taxon>
        <taxon>Vertebrata</taxon>
        <taxon>Chondrichthyes</taxon>
        <taxon>Holocephali</taxon>
        <taxon>Chimaeriformes</taxon>
        <taxon>Callorhinchidae</taxon>
        <taxon>Callorhinchus</taxon>
    </lineage>
</organism>
<protein>
    <recommendedName>
        <fullName evidence="7">Coiled-coil domain-containing protein 80</fullName>
    </recommendedName>
</protein>
<keyword evidence="2" id="KW-0964">Secreted</keyword>
<reference evidence="12" key="2">
    <citation type="journal article" date="2007" name="PLoS Biol.">
        <title>Survey sequencing and comparative analysis of the elephant shark (Callorhinchus milii) genome.</title>
        <authorList>
            <person name="Venkatesh B."/>
            <person name="Kirkness E.F."/>
            <person name="Loh Y.H."/>
            <person name="Halpern A.L."/>
            <person name="Lee A.P."/>
            <person name="Johnson J."/>
            <person name="Dandona N."/>
            <person name="Viswanathan L.D."/>
            <person name="Tay A."/>
            <person name="Venter J.C."/>
            <person name="Strausberg R.L."/>
            <person name="Brenner S."/>
        </authorList>
    </citation>
    <scope>NUCLEOTIDE SEQUENCE [LARGE SCALE GENOMIC DNA]</scope>
</reference>
<feature type="region of interest" description="Disordered" evidence="8">
    <location>
        <begin position="524"/>
        <end position="600"/>
    </location>
</feature>
<gene>
    <name evidence="11" type="primary">ccdc80</name>
</gene>
<feature type="domain" description="DUF4174" evidence="10">
    <location>
        <begin position="768"/>
        <end position="899"/>
    </location>
</feature>
<dbReference type="Pfam" id="PF13778">
    <property type="entry name" value="DUF4174"/>
    <property type="match status" value="3"/>
</dbReference>
<name>A0A4W3IM86_CALMI</name>
<dbReference type="FunCoup" id="A0A4W3IM86">
    <property type="interactions" value="18"/>
</dbReference>